<feature type="compositionally biased region" description="Basic and acidic residues" evidence="3">
    <location>
        <begin position="1101"/>
        <end position="1113"/>
    </location>
</feature>
<dbReference type="VEuPathDB" id="PlasmoDB:C922_02500"/>
<evidence type="ECO:0000256" key="3">
    <source>
        <dbReference type="SAM" id="MobiDB-lite"/>
    </source>
</evidence>
<feature type="compositionally biased region" description="Basic and acidic residues" evidence="3">
    <location>
        <begin position="502"/>
        <end position="511"/>
    </location>
</feature>
<dbReference type="PANTHER" id="PTHR12634:SF8">
    <property type="entry name" value="FIERY MOUNTAIN, ISOFORM D"/>
    <property type="match status" value="1"/>
</dbReference>
<feature type="compositionally biased region" description="Polar residues" evidence="3">
    <location>
        <begin position="630"/>
        <end position="645"/>
    </location>
</feature>
<proteinExistence type="inferred from homology"/>
<sequence length="1237" mass="141208">MENGLYWKLKSECLPLDVSKHLEENDLEGLLNYEGLIQEIKADNYEVVNFLSKEENLKKIIKYITEESEDKSNYDKSYKFPYKCHQIINAENKLITDSLVYNDKLMKLFWSFVLKKNQLNEVLSGYFSRCAITIYNKNTTEVVNYLKRRKELYLKGFLYHFYSRNITELFKVLLFVKMPYLCIFDNKDIIYFILSNLNGNFSNEMFIICDREDNITCLIRDIFVRKSEIYYFNYFLIDLSSQLSFSYLIKCVFSDCPYTISAAITIISDLLHYTVLGKSYNTIDFYECLDLYTKEQEQKNKQLKQMEECKYARKKKKKRKSNKVIDEEDVYNSSKTHATRVNQVRESDEILMSSSCNVYEQYGVSGPPVAIPAGFAPPLKSYSHEQTPPDADNIGEEEKREIEKSELEKEKEGKLAGRGPGKVVPNVSTNSGAELGANVYAVGQPNHVNKKIKEEMQTIGLTPQGDTGQEEKHNTLHGEADELSNGEFQPEGDSSFTIPFELHSERQHPLGEDPTGGDPFGGGIFQSGGLQTGEENRMMGDGVAISNRSGRSLPWDPLRVSGNDQGDAQNGQSDEVHQSGENHQSGADQQRGEDGQTAESLLAQQHAVSYYYSCGGASQEGDPDFLMGANQRSDGAQLSNMPTYRSDTHSADNRNNGVVKYAKEAKNERNSDNDNCFSYGSDASSSDSSDDENYDHLRRIKFEDVLNRMKRIASNRVHVKEDGDGAIFTSGINPFSRTQSNEKKKMKEDIFGIDSNNGTDENPNESGSEEQSFQIFESEKEGDINIPLNKWVQYLENGTFIDICFFSYIKDIMRLYIKNINKNKGRNMLGFTTLEIIQLIKTLIKTKSKNILTEIIDEGFFDISIDIFFKYKWNNLLHISVCDLMQTIIFKENEYSYLLYYILALTTFLPKCLRYFDAVRRCRNIKNKKRRKKIESLIDCGYKAHLLHICQILSNKSLEIKWLSNFLVTVSGWNDIIIEELNHYSLYFNDVNYGDEKRAEDADHGEIISNGLCNPPDNSMTHHHLSNVGGTGGANREKLIGGDGSGNSNRGMNRSYHYDEEEEEDDEDEENQHGSCNRGNEGNRSNHANSRSSNGTTMQSDQREPRSINRDGNENCFNNYSNVIDILFDEHKNDYIKYEDEYHQRSSNYDLSSNCNYGNHDSHAGDMNRLNDSYGKQGEYGLGSYKGDYEQQEGHPEGDPFANPANSYLFDRGDGNPNRGDDRGDDRSDDRPDLKNG</sequence>
<dbReference type="EMBL" id="KI965468">
    <property type="protein sequence ID" value="EUD66916.1"/>
    <property type="molecule type" value="Genomic_DNA"/>
</dbReference>
<dbReference type="AlphaFoldDB" id="W7ANK6"/>
<feature type="region of interest" description="Disordered" evidence="3">
    <location>
        <begin position="623"/>
        <end position="693"/>
    </location>
</feature>
<dbReference type="GO" id="GO:0019903">
    <property type="term" value="F:protein phosphatase binding"/>
    <property type="evidence" value="ECO:0007669"/>
    <property type="project" value="InterPro"/>
</dbReference>
<evidence type="ECO:0000256" key="1">
    <source>
        <dbReference type="ARBA" id="ARBA00006180"/>
    </source>
</evidence>
<feature type="compositionally biased region" description="Basic and acidic residues" evidence="3">
    <location>
        <begin position="1211"/>
        <end position="1237"/>
    </location>
</feature>
<feature type="region of interest" description="Disordered" evidence="3">
    <location>
        <begin position="1011"/>
        <end position="1115"/>
    </location>
</feature>
<dbReference type="Proteomes" id="UP000030640">
    <property type="component" value="Unassembled WGS sequence"/>
</dbReference>
<feature type="compositionally biased region" description="Acidic residues" evidence="3">
    <location>
        <begin position="1059"/>
        <end position="1070"/>
    </location>
</feature>
<feature type="region of interest" description="Disordered" evidence="3">
    <location>
        <begin position="460"/>
        <end position="601"/>
    </location>
</feature>
<evidence type="ECO:0000313" key="4">
    <source>
        <dbReference type="EMBL" id="EUD66916.1"/>
    </source>
</evidence>
<evidence type="ECO:0000313" key="5">
    <source>
        <dbReference type="Proteomes" id="UP000030640"/>
    </source>
</evidence>
<feature type="compositionally biased region" description="Basic and acidic residues" evidence="3">
    <location>
        <begin position="1187"/>
        <end position="1198"/>
    </location>
</feature>
<dbReference type="PANTHER" id="PTHR12634">
    <property type="entry name" value="SIT4 YEAST -ASSOCIATING PROTEIN-RELATED"/>
    <property type="match status" value="1"/>
</dbReference>
<feature type="region of interest" description="Disordered" evidence="3">
    <location>
        <begin position="381"/>
        <end position="426"/>
    </location>
</feature>
<comment type="similarity">
    <text evidence="1">Belongs to the SAPS family.</text>
</comment>
<feature type="compositionally biased region" description="Polar residues" evidence="3">
    <location>
        <begin position="562"/>
        <end position="573"/>
    </location>
</feature>
<gene>
    <name evidence="4" type="ORF">C922_02500</name>
</gene>
<feature type="compositionally biased region" description="Basic and acidic residues" evidence="3">
    <location>
        <begin position="396"/>
        <end position="415"/>
    </location>
</feature>
<dbReference type="Pfam" id="PF04499">
    <property type="entry name" value="SAPS"/>
    <property type="match status" value="1"/>
</dbReference>
<evidence type="ECO:0000256" key="2">
    <source>
        <dbReference type="ARBA" id="ARBA00023306"/>
    </source>
</evidence>
<keyword evidence="5" id="KW-1185">Reference proteome</keyword>
<name>W7ANK6_9APIC</name>
<dbReference type="RefSeq" id="XP_008816321.1">
    <property type="nucleotide sequence ID" value="XM_008818099.1"/>
</dbReference>
<feature type="compositionally biased region" description="Low complexity" evidence="3">
    <location>
        <begin position="1083"/>
        <end position="1094"/>
    </location>
</feature>
<feature type="compositionally biased region" description="Basic and acidic residues" evidence="3">
    <location>
        <begin position="661"/>
        <end position="672"/>
    </location>
</feature>
<dbReference type="InterPro" id="IPR007587">
    <property type="entry name" value="SAPS"/>
</dbReference>
<evidence type="ECO:0008006" key="6">
    <source>
        <dbReference type="Google" id="ProtNLM"/>
    </source>
</evidence>
<protein>
    <recommendedName>
        <fullName evidence="6">Protein SOC1</fullName>
    </recommendedName>
</protein>
<feature type="region of interest" description="Disordered" evidence="3">
    <location>
        <begin position="752"/>
        <end position="773"/>
    </location>
</feature>
<dbReference type="GeneID" id="20037774"/>
<feature type="region of interest" description="Disordered" evidence="3">
    <location>
        <begin position="1163"/>
        <end position="1237"/>
    </location>
</feature>
<feature type="compositionally biased region" description="Basic and acidic residues" evidence="3">
    <location>
        <begin position="469"/>
        <end position="480"/>
    </location>
</feature>
<keyword evidence="2" id="KW-0131">Cell cycle</keyword>
<reference evidence="4 5" key="1">
    <citation type="submission" date="2013-02" db="EMBL/GenBank/DDBJ databases">
        <title>The Genome Sequence of Plasmodium inui San Antonio 1.</title>
        <authorList>
            <consortium name="The Broad Institute Genome Sequencing Platform"/>
            <consortium name="The Broad Institute Genome Sequencing Center for Infectious Disease"/>
            <person name="Neafsey D."/>
            <person name="Cheeseman I."/>
            <person name="Volkman S."/>
            <person name="Adams J."/>
            <person name="Walker B."/>
            <person name="Young S.K."/>
            <person name="Zeng Q."/>
            <person name="Gargeya S."/>
            <person name="Fitzgerald M."/>
            <person name="Haas B."/>
            <person name="Abouelleil A."/>
            <person name="Alvarado L."/>
            <person name="Arachchi H.M."/>
            <person name="Berlin A.M."/>
            <person name="Chapman S.B."/>
            <person name="Dewar J."/>
            <person name="Goldberg J."/>
            <person name="Griggs A."/>
            <person name="Gujja S."/>
            <person name="Hansen M."/>
            <person name="Howarth C."/>
            <person name="Imamovic A."/>
            <person name="Larimer J."/>
            <person name="McCowan C."/>
            <person name="Murphy C."/>
            <person name="Neiman D."/>
            <person name="Pearson M."/>
            <person name="Priest M."/>
            <person name="Roberts A."/>
            <person name="Saif S."/>
            <person name="Shea T."/>
            <person name="Sisk P."/>
            <person name="Sykes S."/>
            <person name="Wortman J."/>
            <person name="Nusbaum C."/>
            <person name="Birren B."/>
        </authorList>
    </citation>
    <scope>NUCLEOTIDE SEQUENCE [LARGE SCALE GENOMIC DNA]</scope>
    <source>
        <strain evidence="4 5">San Antonio 1</strain>
    </source>
</reference>
<feature type="compositionally biased region" description="Polar residues" evidence="3">
    <location>
        <begin position="1073"/>
        <end position="1082"/>
    </location>
</feature>
<accession>W7ANK6</accession>
<dbReference type="GO" id="GO:0019888">
    <property type="term" value="F:protein phosphatase regulator activity"/>
    <property type="evidence" value="ECO:0007669"/>
    <property type="project" value="TreeGrafter"/>
</dbReference>
<organism evidence="4 5">
    <name type="scientific">Plasmodium inui San Antonio 1</name>
    <dbReference type="NCBI Taxonomy" id="1237626"/>
    <lineage>
        <taxon>Eukaryota</taxon>
        <taxon>Sar</taxon>
        <taxon>Alveolata</taxon>
        <taxon>Apicomplexa</taxon>
        <taxon>Aconoidasida</taxon>
        <taxon>Haemosporida</taxon>
        <taxon>Plasmodiidae</taxon>
        <taxon>Plasmodium</taxon>
        <taxon>Plasmodium (Plasmodium)</taxon>
    </lineage>
</organism>
<dbReference type="OrthoDB" id="295029at2759"/>